<dbReference type="KEGG" id="bur:Bcep18194_C6681"/>
<dbReference type="Proteomes" id="UP000002705">
    <property type="component" value="Chromosome 3"/>
</dbReference>
<dbReference type="EMBL" id="CP000150">
    <property type="protein sequence ID" value="ABB05731.1"/>
    <property type="molecule type" value="Genomic_DNA"/>
</dbReference>
<evidence type="ECO:0000313" key="2">
    <source>
        <dbReference type="Proteomes" id="UP000002705"/>
    </source>
</evidence>
<gene>
    <name evidence="1" type="ordered locus">Bcep18194_C6681</name>
</gene>
<dbReference type="HOGENOM" id="CLU_2328360_0_0_4"/>
<accession>Q39P85</accession>
<dbReference type="AlphaFoldDB" id="Q39P85"/>
<name>Q39P85_BURL3</name>
<proteinExistence type="predicted"/>
<evidence type="ECO:0000313" key="1">
    <source>
        <dbReference type="EMBL" id="ABB05731.1"/>
    </source>
</evidence>
<protein>
    <submittedName>
        <fullName evidence="1">Uncharacterized protein</fullName>
    </submittedName>
</protein>
<sequence length="98" mass="12076">MSHGNRMKDASKFWMLNRIRHNTTGIGDLKRPRLRVPNQARRKRPLFLETEDGKSSVRWNAGLRRRDDRRRGTRRLPCRFRFRRIRRRHPLRIDRFEG</sequence>
<keyword evidence="2" id="KW-1185">Reference proteome</keyword>
<organism evidence="1 2">
    <name type="scientific">Burkholderia lata (strain ATCC 17760 / DSM 23089 / LMG 22485 / NCIMB 9086 / R18194 / 383)</name>
    <dbReference type="NCBI Taxonomy" id="482957"/>
    <lineage>
        <taxon>Bacteria</taxon>
        <taxon>Pseudomonadati</taxon>
        <taxon>Pseudomonadota</taxon>
        <taxon>Betaproteobacteria</taxon>
        <taxon>Burkholderiales</taxon>
        <taxon>Burkholderiaceae</taxon>
        <taxon>Burkholderia</taxon>
        <taxon>Burkholderia cepacia complex</taxon>
    </lineage>
</organism>
<reference evidence="1" key="1">
    <citation type="submission" date="2009-01" db="EMBL/GenBank/DDBJ databases">
        <title>Complete sequence of chromosome 3 of Burkholderia sp. 383.</title>
        <authorList>
            <consortium name="US DOE Joint Genome Institute"/>
            <person name="Copeland A."/>
            <person name="Lucas S."/>
            <person name="Lapidus A."/>
            <person name="Barry K."/>
            <person name="Detter J.C."/>
            <person name="Glavina T."/>
            <person name="Hammon N."/>
            <person name="Israni S."/>
            <person name="Pitluck S."/>
            <person name="Chain P."/>
            <person name="Malfatti S."/>
            <person name="Shin M."/>
            <person name="Vergez L."/>
            <person name="Schmutz J."/>
            <person name="Larimer F."/>
            <person name="Land M."/>
            <person name="Kyrpides N."/>
            <person name="Lykidis A."/>
            <person name="Richardson P."/>
        </authorList>
    </citation>
    <scope>NUCLEOTIDE SEQUENCE</scope>
    <source>
        <strain evidence="1">383</strain>
    </source>
</reference>